<accession>A0A388KGD6</accession>
<sequence length="411" mass="46627">MLERRATLPQMSVHLTRKKDCGNGPIKVDHAIWYLLAHPDVLFPNVASVKVKISMFIHFFKVSWKEAIEACVTFTFIREAMTDVISAIERDPSLTAEIAVDRTKWKYNTPLTIGRVLLPTRVTGNPRVRARSSPGDEANKRQCGKPPLVISPRQRVLPFALDPRQQMPQAMDPPPQPPSQSTAARRGAVQDPPPQLQHAQDEGFEQEEGCLMIQLPSGRLAWRKAKKEKREFVHIRYSSRLMEGVLLRRFVIEGLGQVMGEKSKNWLDEVVIGWKYDEPIAAKICKPGRVFRKFKLAEWEVSYNPNSCTCGAGRHAVFLNPAAIRLLPTERVMHIITTDTGVMNNGQLQLMMNAGLNNIPMRALDEEFALCEIEEALSHILTTRVCDEELSMKEEKIVKNYVMEKARTAIR</sequence>
<name>A0A388KGD6_CHABU</name>
<dbReference type="Proteomes" id="UP000265515">
    <property type="component" value="Unassembled WGS sequence"/>
</dbReference>
<comment type="caution">
    <text evidence="2">The sequence shown here is derived from an EMBL/GenBank/DDBJ whole genome shotgun (WGS) entry which is preliminary data.</text>
</comment>
<gene>
    <name evidence="2" type="ORF">CBR_g3797</name>
</gene>
<organism evidence="2 3">
    <name type="scientific">Chara braunii</name>
    <name type="common">Braun's stonewort</name>
    <dbReference type="NCBI Taxonomy" id="69332"/>
    <lineage>
        <taxon>Eukaryota</taxon>
        <taxon>Viridiplantae</taxon>
        <taxon>Streptophyta</taxon>
        <taxon>Charophyceae</taxon>
        <taxon>Charales</taxon>
        <taxon>Characeae</taxon>
        <taxon>Chara</taxon>
    </lineage>
</organism>
<proteinExistence type="predicted"/>
<evidence type="ECO:0000313" key="3">
    <source>
        <dbReference type="Proteomes" id="UP000265515"/>
    </source>
</evidence>
<feature type="region of interest" description="Disordered" evidence="1">
    <location>
        <begin position="124"/>
        <end position="148"/>
    </location>
</feature>
<dbReference type="AlphaFoldDB" id="A0A388KGD6"/>
<dbReference type="EMBL" id="BFEA01000110">
    <property type="protein sequence ID" value="GBG69099.1"/>
    <property type="molecule type" value="Genomic_DNA"/>
</dbReference>
<protein>
    <submittedName>
        <fullName evidence="2">Uncharacterized protein</fullName>
    </submittedName>
</protein>
<evidence type="ECO:0000313" key="2">
    <source>
        <dbReference type="EMBL" id="GBG69099.1"/>
    </source>
</evidence>
<reference evidence="2 3" key="1">
    <citation type="journal article" date="2018" name="Cell">
        <title>The Chara Genome: Secondary Complexity and Implications for Plant Terrestrialization.</title>
        <authorList>
            <person name="Nishiyama T."/>
            <person name="Sakayama H."/>
            <person name="Vries J.D."/>
            <person name="Buschmann H."/>
            <person name="Saint-Marcoux D."/>
            <person name="Ullrich K.K."/>
            <person name="Haas F.B."/>
            <person name="Vanderstraeten L."/>
            <person name="Becker D."/>
            <person name="Lang D."/>
            <person name="Vosolsobe S."/>
            <person name="Rombauts S."/>
            <person name="Wilhelmsson P.K.I."/>
            <person name="Janitza P."/>
            <person name="Kern R."/>
            <person name="Heyl A."/>
            <person name="Rumpler F."/>
            <person name="Villalobos L.I.A.C."/>
            <person name="Clay J.M."/>
            <person name="Skokan R."/>
            <person name="Toyoda A."/>
            <person name="Suzuki Y."/>
            <person name="Kagoshima H."/>
            <person name="Schijlen E."/>
            <person name="Tajeshwar N."/>
            <person name="Catarino B."/>
            <person name="Hetherington A.J."/>
            <person name="Saltykova A."/>
            <person name="Bonnot C."/>
            <person name="Breuninger H."/>
            <person name="Symeonidi A."/>
            <person name="Radhakrishnan G.V."/>
            <person name="Van Nieuwerburgh F."/>
            <person name="Deforce D."/>
            <person name="Chang C."/>
            <person name="Karol K.G."/>
            <person name="Hedrich R."/>
            <person name="Ulvskov P."/>
            <person name="Glockner G."/>
            <person name="Delwiche C.F."/>
            <person name="Petrasek J."/>
            <person name="Van de Peer Y."/>
            <person name="Friml J."/>
            <person name="Beilby M."/>
            <person name="Dolan L."/>
            <person name="Kohara Y."/>
            <person name="Sugano S."/>
            <person name="Fujiyama A."/>
            <person name="Delaux P.-M."/>
            <person name="Quint M."/>
            <person name="TheiBen G."/>
            <person name="Hagemann M."/>
            <person name="Harholt J."/>
            <person name="Dunand C."/>
            <person name="Zachgo S."/>
            <person name="Langdale J."/>
            <person name="Maumus F."/>
            <person name="Straeten D.V.D."/>
            <person name="Gould S.B."/>
            <person name="Rensing S.A."/>
        </authorList>
    </citation>
    <scope>NUCLEOTIDE SEQUENCE [LARGE SCALE GENOMIC DNA]</scope>
    <source>
        <strain evidence="2 3">S276</strain>
    </source>
</reference>
<keyword evidence="3" id="KW-1185">Reference proteome</keyword>
<feature type="region of interest" description="Disordered" evidence="1">
    <location>
        <begin position="165"/>
        <end position="201"/>
    </location>
</feature>
<evidence type="ECO:0000256" key="1">
    <source>
        <dbReference type="SAM" id="MobiDB-lite"/>
    </source>
</evidence>
<dbReference type="Gramene" id="GBG69099">
    <property type="protein sequence ID" value="GBG69099"/>
    <property type="gene ID" value="CBR_g3797"/>
</dbReference>